<keyword evidence="1" id="KW-0813">Transport</keyword>
<keyword evidence="14 16" id="KW-0472">Membrane</keyword>
<keyword evidence="8" id="KW-1278">Translocase</keyword>
<feature type="transmembrane region" description="Helical" evidence="16">
    <location>
        <begin position="6"/>
        <end position="25"/>
    </location>
</feature>
<keyword evidence="13" id="KW-0830">Ubiquinone</keyword>
<dbReference type="GO" id="GO:0006814">
    <property type="term" value="P:sodium ion transport"/>
    <property type="evidence" value="ECO:0007669"/>
    <property type="project" value="UniProtKB-KW"/>
</dbReference>
<sequence>MNQGASTVRFMVIVSVAFIAVLATVNELTKSQIERNFRIEQAKKMLYAFNIFPEGAQPEEFSPTATTADIPWKEGQVLETLDDEIQTVTLSIPESMRDSLQGTFLEGMDSIEIYERVNENDEVVAYGLPLYGKGLWGTIEGFGVIGADLQKMQGIAFTQQVETPGLGARITEEEFKSYFRNLDLSGFHQEETAQPPIIMVKDKAQTNQENSTNSIQAITGATQTSQGVLNMVNSNVALYIDIIQASKNQA</sequence>
<keyword evidence="4" id="KW-0597">Phosphoprotein</keyword>
<evidence type="ECO:0000256" key="5">
    <source>
        <dbReference type="ARBA" id="ARBA00022630"/>
    </source>
</evidence>
<dbReference type="Proteomes" id="UP000649604">
    <property type="component" value="Unassembled WGS sequence"/>
</dbReference>
<dbReference type="PANTHER" id="PTHR37838:SF1">
    <property type="entry name" value="NA(+)-TRANSLOCATING NADH-QUINONE REDUCTASE SUBUNIT C"/>
    <property type="match status" value="1"/>
</dbReference>
<dbReference type="EMBL" id="WJJP01000606">
    <property type="protein sequence ID" value="MBD3326601.1"/>
    <property type="molecule type" value="Genomic_DNA"/>
</dbReference>
<dbReference type="GO" id="GO:0016020">
    <property type="term" value="C:membrane"/>
    <property type="evidence" value="ECO:0007669"/>
    <property type="project" value="InterPro"/>
</dbReference>
<accession>A0A9D5JZ22</accession>
<keyword evidence="10" id="KW-0520">NAD</keyword>
<dbReference type="Pfam" id="PF04205">
    <property type="entry name" value="FMN_bind"/>
    <property type="match status" value="1"/>
</dbReference>
<keyword evidence="11" id="KW-0915">Sodium</keyword>
<keyword evidence="2" id="KW-1003">Cell membrane</keyword>
<keyword evidence="15" id="KW-0739">Sodium transport</keyword>
<evidence type="ECO:0000256" key="4">
    <source>
        <dbReference type="ARBA" id="ARBA00022553"/>
    </source>
</evidence>
<evidence type="ECO:0000313" key="19">
    <source>
        <dbReference type="Proteomes" id="UP000649604"/>
    </source>
</evidence>
<evidence type="ECO:0000256" key="16">
    <source>
        <dbReference type="SAM" id="Phobius"/>
    </source>
</evidence>
<keyword evidence="6" id="KW-0288">FMN</keyword>
<keyword evidence="5" id="KW-0285">Flavoprotein</keyword>
<evidence type="ECO:0000256" key="11">
    <source>
        <dbReference type="ARBA" id="ARBA00023053"/>
    </source>
</evidence>
<gene>
    <name evidence="18" type="ORF">GF339_18600</name>
</gene>
<proteinExistence type="predicted"/>
<evidence type="ECO:0000256" key="13">
    <source>
        <dbReference type="ARBA" id="ARBA00023075"/>
    </source>
</evidence>
<evidence type="ECO:0000256" key="6">
    <source>
        <dbReference type="ARBA" id="ARBA00022643"/>
    </source>
</evidence>
<keyword evidence="9 16" id="KW-1133">Transmembrane helix</keyword>
<evidence type="ECO:0000256" key="7">
    <source>
        <dbReference type="ARBA" id="ARBA00022692"/>
    </source>
</evidence>
<evidence type="ECO:0000256" key="8">
    <source>
        <dbReference type="ARBA" id="ARBA00022967"/>
    </source>
</evidence>
<comment type="caution">
    <text evidence="18">The sequence shown here is derived from an EMBL/GenBank/DDBJ whole genome shotgun (WGS) entry which is preliminary data.</text>
</comment>
<dbReference type="GO" id="GO:0016655">
    <property type="term" value="F:oxidoreductase activity, acting on NAD(P)H, quinone or similar compound as acceptor"/>
    <property type="evidence" value="ECO:0007669"/>
    <property type="project" value="InterPro"/>
</dbReference>
<evidence type="ECO:0000256" key="12">
    <source>
        <dbReference type="ARBA" id="ARBA00023065"/>
    </source>
</evidence>
<evidence type="ECO:0000256" key="15">
    <source>
        <dbReference type="ARBA" id="ARBA00023201"/>
    </source>
</evidence>
<protein>
    <submittedName>
        <fullName evidence="18">FMN-binding protein</fullName>
    </submittedName>
</protein>
<evidence type="ECO:0000256" key="10">
    <source>
        <dbReference type="ARBA" id="ARBA00023027"/>
    </source>
</evidence>
<keyword evidence="12" id="KW-0406">Ion transport</keyword>
<evidence type="ECO:0000256" key="3">
    <source>
        <dbReference type="ARBA" id="ARBA00022519"/>
    </source>
</evidence>
<keyword evidence="3" id="KW-0997">Cell inner membrane</keyword>
<organism evidence="18 19">
    <name type="scientific">candidate division KSB3 bacterium</name>
    <dbReference type="NCBI Taxonomy" id="2044937"/>
    <lineage>
        <taxon>Bacteria</taxon>
        <taxon>candidate division KSB3</taxon>
    </lineage>
</organism>
<reference evidence="18" key="1">
    <citation type="submission" date="2019-11" db="EMBL/GenBank/DDBJ databases">
        <title>Microbial mats filling the niche in hypersaline microbial mats.</title>
        <authorList>
            <person name="Wong H.L."/>
            <person name="Macleod F.I."/>
            <person name="White R.A. III"/>
            <person name="Burns B.P."/>
        </authorList>
    </citation>
    <scope>NUCLEOTIDE SEQUENCE</scope>
    <source>
        <strain evidence="18">Rbin_158</strain>
    </source>
</reference>
<evidence type="ECO:0000313" key="18">
    <source>
        <dbReference type="EMBL" id="MBD3326601.1"/>
    </source>
</evidence>
<evidence type="ECO:0000256" key="9">
    <source>
        <dbReference type="ARBA" id="ARBA00022989"/>
    </source>
</evidence>
<dbReference type="InterPro" id="IPR010204">
    <property type="entry name" value="NqrC"/>
</dbReference>
<evidence type="ECO:0000256" key="1">
    <source>
        <dbReference type="ARBA" id="ARBA00022448"/>
    </source>
</evidence>
<evidence type="ECO:0000259" key="17">
    <source>
        <dbReference type="SMART" id="SM00900"/>
    </source>
</evidence>
<dbReference type="PANTHER" id="PTHR37838">
    <property type="entry name" value="NA(+)-TRANSLOCATING NADH-QUINONE REDUCTASE SUBUNIT C"/>
    <property type="match status" value="1"/>
</dbReference>
<dbReference type="SMART" id="SM00900">
    <property type="entry name" value="FMN_bind"/>
    <property type="match status" value="1"/>
</dbReference>
<dbReference type="GO" id="GO:0010181">
    <property type="term" value="F:FMN binding"/>
    <property type="evidence" value="ECO:0007669"/>
    <property type="project" value="InterPro"/>
</dbReference>
<evidence type="ECO:0000256" key="2">
    <source>
        <dbReference type="ARBA" id="ARBA00022475"/>
    </source>
</evidence>
<dbReference type="InterPro" id="IPR007329">
    <property type="entry name" value="FMN-bd"/>
</dbReference>
<dbReference type="AlphaFoldDB" id="A0A9D5JZ22"/>
<evidence type="ECO:0000256" key="14">
    <source>
        <dbReference type="ARBA" id="ARBA00023136"/>
    </source>
</evidence>
<keyword evidence="7 16" id="KW-0812">Transmembrane</keyword>
<feature type="domain" description="FMN-binding" evidence="17">
    <location>
        <begin position="134"/>
        <end position="239"/>
    </location>
</feature>
<name>A0A9D5JZ22_9BACT</name>